<evidence type="ECO:0008006" key="3">
    <source>
        <dbReference type="Google" id="ProtNLM"/>
    </source>
</evidence>
<name>A0A2H3KI56_9FLAO</name>
<dbReference type="EMBL" id="PCMW01000047">
    <property type="protein sequence ID" value="PDS24161.1"/>
    <property type="molecule type" value="Genomic_DNA"/>
</dbReference>
<dbReference type="OrthoDB" id="705638at2"/>
<evidence type="ECO:0000313" key="2">
    <source>
        <dbReference type="Proteomes" id="UP000220828"/>
    </source>
</evidence>
<reference evidence="1 2" key="1">
    <citation type="submission" date="2017-09" db="EMBL/GenBank/DDBJ databases">
        <title>Whole genomes of Flavobacteriaceae.</title>
        <authorList>
            <person name="Stine C."/>
            <person name="Li C."/>
            <person name="Tadesse D."/>
        </authorList>
    </citation>
    <scope>NUCLEOTIDE SEQUENCE [LARGE SCALE GENOMIC DNA]</scope>
    <source>
        <strain evidence="1 2">ATCC 35036</strain>
    </source>
</reference>
<gene>
    <name evidence="1" type="ORF">B0A77_09240</name>
</gene>
<organism evidence="1 2">
    <name type="scientific">Flavobacterium branchiophilum</name>
    <dbReference type="NCBI Taxonomy" id="55197"/>
    <lineage>
        <taxon>Bacteria</taxon>
        <taxon>Pseudomonadati</taxon>
        <taxon>Bacteroidota</taxon>
        <taxon>Flavobacteriia</taxon>
        <taxon>Flavobacteriales</taxon>
        <taxon>Flavobacteriaceae</taxon>
        <taxon>Flavobacterium</taxon>
    </lineage>
</organism>
<dbReference type="Proteomes" id="UP000220828">
    <property type="component" value="Unassembled WGS sequence"/>
</dbReference>
<dbReference type="Pfam" id="PF14060">
    <property type="entry name" value="DUF4252"/>
    <property type="match status" value="1"/>
</dbReference>
<dbReference type="AlphaFoldDB" id="A0A2H3KI56"/>
<dbReference type="InterPro" id="IPR025348">
    <property type="entry name" value="DUF4252"/>
</dbReference>
<comment type="caution">
    <text evidence="1">The sequence shown here is derived from an EMBL/GenBank/DDBJ whole genome shotgun (WGS) entry which is preliminary data.</text>
</comment>
<dbReference type="RefSeq" id="WP_097554246.1">
    <property type="nucleotide sequence ID" value="NZ_PCMW01000047.1"/>
</dbReference>
<accession>A0A2H3KI56</accession>
<sequence>MKKVLVTIVFFVTNIIFAQNSFAKFENQESISSIIVNDKMFELMGQIKASDKETMRYLSFIKTLDNLKVFVTSNTKNATEMKVAAEKYLKTNTLEALASSSIHGKNAKVYVKSGSSEGKVKELFMFLESYGKDNQTIIFSLTGDFDLNDIATLTTKMNLPGADVLNQTSHK</sequence>
<evidence type="ECO:0000313" key="1">
    <source>
        <dbReference type="EMBL" id="PDS24161.1"/>
    </source>
</evidence>
<proteinExistence type="predicted"/>
<protein>
    <recommendedName>
        <fullName evidence="3">DUF4252 domain-containing protein</fullName>
    </recommendedName>
</protein>